<evidence type="ECO:0000313" key="16">
    <source>
        <dbReference type="Proteomes" id="UP000584642"/>
    </source>
</evidence>
<feature type="domain" description="TonB-dependent receptor-like beta-barrel" evidence="13">
    <location>
        <begin position="152"/>
        <end position="614"/>
    </location>
</feature>
<feature type="domain" description="TonB-dependent receptor plug" evidence="14">
    <location>
        <begin position="2"/>
        <end position="100"/>
    </location>
</feature>
<keyword evidence="2 11" id="KW-0813">Transport</keyword>
<keyword evidence="5 11" id="KW-0812">Transmembrane</keyword>
<evidence type="ECO:0000256" key="9">
    <source>
        <dbReference type="ARBA" id="ARBA00023136"/>
    </source>
</evidence>
<keyword evidence="6" id="KW-0408">Iron</keyword>
<dbReference type="Pfam" id="PF00593">
    <property type="entry name" value="TonB_dep_Rec_b-barrel"/>
    <property type="match status" value="1"/>
</dbReference>
<dbReference type="SUPFAM" id="SSF56935">
    <property type="entry name" value="Porins"/>
    <property type="match status" value="1"/>
</dbReference>
<keyword evidence="3 11" id="KW-1134">Transmembrane beta strand</keyword>
<proteinExistence type="inferred from homology"/>
<evidence type="ECO:0000256" key="12">
    <source>
        <dbReference type="RuleBase" id="RU003357"/>
    </source>
</evidence>
<keyword evidence="16" id="KW-1185">Reference proteome</keyword>
<protein>
    <submittedName>
        <fullName evidence="15">TonB-dependent receptor</fullName>
    </submittedName>
</protein>
<keyword evidence="10 11" id="KW-0998">Cell outer membrane</keyword>
<evidence type="ECO:0000313" key="15">
    <source>
        <dbReference type="EMBL" id="NYZ24381.1"/>
    </source>
</evidence>
<evidence type="ECO:0000256" key="4">
    <source>
        <dbReference type="ARBA" id="ARBA00022496"/>
    </source>
</evidence>
<dbReference type="PANTHER" id="PTHR32552:SF81">
    <property type="entry name" value="TONB-DEPENDENT OUTER MEMBRANE RECEPTOR"/>
    <property type="match status" value="1"/>
</dbReference>
<dbReference type="Gene3D" id="2.40.170.20">
    <property type="entry name" value="TonB-dependent receptor, beta-barrel domain"/>
    <property type="match status" value="1"/>
</dbReference>
<comment type="similarity">
    <text evidence="11 12">Belongs to the TonB-dependent receptor family.</text>
</comment>
<keyword evidence="9 11" id="KW-0472">Membrane</keyword>
<comment type="caution">
    <text evidence="15">The sequence shown here is derived from an EMBL/GenBank/DDBJ whole genome shotgun (WGS) entry which is preliminary data.</text>
</comment>
<dbReference type="Proteomes" id="UP000584642">
    <property type="component" value="Unassembled WGS sequence"/>
</dbReference>
<sequence length="648" mass="70663">MTVVPEEDVGLGQVDTLEDMAFRSPNTLYNDQGGPLSIRGVGSLGISAGVDRQPSVGVFLDDVFIARPFGYPTHLNDIQRIEVVRGSQATLYGKNTIGGAVNMTSRDPGDRFGVQLEGDIAGTRDLDSHTGRLTGAFDAPLSDGGRAKLGVRGYASWNRSPGYITNSDGDTVSDTDSLATRFAMKGEIGDATTIRISVDYSRDRDDGGLWYATVENAFKYKADHDYPATRDLDIAGISGRLDHDFGGVILTSITAFRGHSLETILDGDFTSDPGFPLVQAQTEEQRQFSQELRLSGGSGPVEARGGLFYMHEWFEGDQFYDMASLPRGQWSRTDFTQDTDTFSAFSEVSYAITPALKLIGGLRYTYEIKEATSETSSPSGTFFMGTPGRVSETDSFQNLSPELSIVYQIDDRNLTFAKVSRGFKSGGISPFIDVNNQPNRYDPEVTTSYEIGAKALWFGDRLRVSGSLFYTDWNDQQAVTYTSPSTRIISNAAEATSKGVELEASLQVTRGLSFNASYGYLDAKYDEFIDRVLGADHSGNPLPYAPKHSAGLGARLTMPIDDHITVRAGLDYSYRSSYSFTADNAYRQDPTHLVDARIGVGGAGWSATLWAKNLADEQYLRQYFDFGGVDMGVAAEGRTFGLTVAATW</sequence>
<comment type="subcellular location">
    <subcellularLocation>
        <location evidence="1 11">Cell outer membrane</location>
        <topology evidence="1 11">Multi-pass membrane protein</topology>
    </subcellularLocation>
</comment>
<evidence type="ECO:0000256" key="2">
    <source>
        <dbReference type="ARBA" id="ARBA00022448"/>
    </source>
</evidence>
<evidence type="ECO:0000256" key="3">
    <source>
        <dbReference type="ARBA" id="ARBA00022452"/>
    </source>
</evidence>
<dbReference type="InterPro" id="IPR039426">
    <property type="entry name" value="TonB-dep_rcpt-like"/>
</dbReference>
<reference evidence="15 16" key="1">
    <citation type="submission" date="2020-05" db="EMBL/GenBank/DDBJ databases">
        <title>Azospirillum oleiclasticum sp. nov, a nitrogen-fixing and heavy crude oil-emulsifying bacterium isolated from the crude oil of Yumen Oilfield.</title>
        <authorList>
            <person name="Wu D."/>
            <person name="Cai M."/>
            <person name="Zhang X."/>
        </authorList>
    </citation>
    <scope>NUCLEOTIDE SEQUENCE [LARGE SCALE GENOMIC DNA]</scope>
    <source>
        <strain evidence="15 16">ROY-1-1-2</strain>
    </source>
</reference>
<dbReference type="InterPro" id="IPR000531">
    <property type="entry name" value="Beta-barrel_TonB"/>
</dbReference>
<evidence type="ECO:0000259" key="13">
    <source>
        <dbReference type="Pfam" id="PF00593"/>
    </source>
</evidence>
<evidence type="ECO:0000256" key="11">
    <source>
        <dbReference type="PROSITE-ProRule" id="PRU01360"/>
    </source>
</evidence>
<organism evidence="15 16">
    <name type="scientific">Azospirillum oleiclasticum</name>
    <dbReference type="NCBI Taxonomy" id="2735135"/>
    <lineage>
        <taxon>Bacteria</taxon>
        <taxon>Pseudomonadati</taxon>
        <taxon>Pseudomonadota</taxon>
        <taxon>Alphaproteobacteria</taxon>
        <taxon>Rhodospirillales</taxon>
        <taxon>Azospirillaceae</taxon>
        <taxon>Azospirillum</taxon>
    </lineage>
</organism>
<dbReference type="Pfam" id="PF07715">
    <property type="entry name" value="Plug"/>
    <property type="match status" value="1"/>
</dbReference>
<evidence type="ECO:0000256" key="6">
    <source>
        <dbReference type="ARBA" id="ARBA00023004"/>
    </source>
</evidence>
<evidence type="ECO:0000256" key="8">
    <source>
        <dbReference type="ARBA" id="ARBA00023077"/>
    </source>
</evidence>
<dbReference type="CDD" id="cd01347">
    <property type="entry name" value="ligand_gated_channel"/>
    <property type="match status" value="1"/>
</dbReference>
<keyword evidence="7" id="KW-0406">Ion transport</keyword>
<dbReference type="InterPro" id="IPR012910">
    <property type="entry name" value="Plug_dom"/>
</dbReference>
<dbReference type="EMBL" id="JABFDB010000039">
    <property type="protein sequence ID" value="NYZ24381.1"/>
    <property type="molecule type" value="Genomic_DNA"/>
</dbReference>
<gene>
    <name evidence="15" type="ORF">HND93_32150</name>
</gene>
<dbReference type="InterPro" id="IPR036942">
    <property type="entry name" value="Beta-barrel_TonB_sf"/>
</dbReference>
<dbReference type="PROSITE" id="PS52016">
    <property type="entry name" value="TONB_DEPENDENT_REC_3"/>
    <property type="match status" value="1"/>
</dbReference>
<keyword evidence="4" id="KW-0410">Iron transport</keyword>
<accession>A0ABX2TLU4</accession>
<evidence type="ECO:0000259" key="14">
    <source>
        <dbReference type="Pfam" id="PF07715"/>
    </source>
</evidence>
<evidence type="ECO:0000256" key="1">
    <source>
        <dbReference type="ARBA" id="ARBA00004571"/>
    </source>
</evidence>
<dbReference type="PANTHER" id="PTHR32552">
    <property type="entry name" value="FERRICHROME IRON RECEPTOR-RELATED"/>
    <property type="match status" value="1"/>
</dbReference>
<evidence type="ECO:0000256" key="7">
    <source>
        <dbReference type="ARBA" id="ARBA00023065"/>
    </source>
</evidence>
<keyword evidence="8 12" id="KW-0798">TonB box</keyword>
<name>A0ABX2TLU4_9PROT</name>
<keyword evidence="15" id="KW-0675">Receptor</keyword>
<evidence type="ECO:0000256" key="10">
    <source>
        <dbReference type="ARBA" id="ARBA00023237"/>
    </source>
</evidence>
<evidence type="ECO:0000256" key="5">
    <source>
        <dbReference type="ARBA" id="ARBA00022692"/>
    </source>
</evidence>